<feature type="non-terminal residue" evidence="2">
    <location>
        <position position="159"/>
    </location>
</feature>
<keyword evidence="1" id="KW-0812">Transmembrane</keyword>
<evidence type="ECO:0000256" key="1">
    <source>
        <dbReference type="SAM" id="Phobius"/>
    </source>
</evidence>
<proteinExistence type="predicted"/>
<gene>
    <name evidence="2" type="primary">EAI_01559</name>
</gene>
<feature type="non-terminal residue" evidence="2">
    <location>
        <position position="1"/>
    </location>
</feature>
<protein>
    <submittedName>
        <fullName evidence="2">Uncharacterized protein</fullName>
    </submittedName>
</protein>
<feature type="transmembrane region" description="Helical" evidence="1">
    <location>
        <begin position="16"/>
        <end position="35"/>
    </location>
</feature>
<sequence>NVTLCCAITVSIYKNVSIYIFTISLILVLFLFSFVKDFILQHSSFFQSPLGTITHQMKFLKQHNRNLWNQQPSCDHAAHLSSCLLPSLPNYQPLDLHHILPHCLPRNLFPHPVLDPHSLLLFCPHLAPKPQPCLTKTDHLQSRSLLFQFGAPFSVSHCS</sequence>
<accession>A0A1A8U066</accession>
<reference evidence="2" key="1">
    <citation type="submission" date="2016-05" db="EMBL/GenBank/DDBJ databases">
        <authorList>
            <person name="Lavstsen T."/>
            <person name="Jespersen J.S."/>
        </authorList>
    </citation>
    <scope>NUCLEOTIDE SEQUENCE</scope>
    <source>
        <tissue evidence="2">Brain</tissue>
    </source>
</reference>
<reference evidence="2" key="2">
    <citation type="submission" date="2016-06" db="EMBL/GenBank/DDBJ databases">
        <title>The genome of a short-lived fish provides insights into sex chromosome evolution and the genetic control of aging.</title>
        <authorList>
            <person name="Reichwald K."/>
            <person name="Felder M."/>
            <person name="Petzold A."/>
            <person name="Koch P."/>
            <person name="Groth M."/>
            <person name="Platzer M."/>
        </authorList>
    </citation>
    <scope>NUCLEOTIDE SEQUENCE</scope>
    <source>
        <tissue evidence="2">Brain</tissue>
    </source>
</reference>
<evidence type="ECO:0000313" key="2">
    <source>
        <dbReference type="EMBL" id="SBS40772.1"/>
    </source>
</evidence>
<name>A0A1A8U066_NOTFU</name>
<dbReference type="AlphaFoldDB" id="A0A1A8U066"/>
<keyword evidence="1" id="KW-1133">Transmembrane helix</keyword>
<dbReference type="EMBL" id="HAEJ01000315">
    <property type="protein sequence ID" value="SBS40772.1"/>
    <property type="molecule type" value="Transcribed_RNA"/>
</dbReference>
<keyword evidence="1" id="KW-0472">Membrane</keyword>
<organism evidence="2">
    <name type="scientific">Nothobranchius furzeri</name>
    <name type="common">Turquoise killifish</name>
    <dbReference type="NCBI Taxonomy" id="105023"/>
    <lineage>
        <taxon>Eukaryota</taxon>
        <taxon>Metazoa</taxon>
        <taxon>Chordata</taxon>
        <taxon>Craniata</taxon>
        <taxon>Vertebrata</taxon>
        <taxon>Euteleostomi</taxon>
        <taxon>Actinopterygii</taxon>
        <taxon>Neopterygii</taxon>
        <taxon>Teleostei</taxon>
        <taxon>Neoteleostei</taxon>
        <taxon>Acanthomorphata</taxon>
        <taxon>Ovalentaria</taxon>
        <taxon>Atherinomorphae</taxon>
        <taxon>Cyprinodontiformes</taxon>
        <taxon>Nothobranchiidae</taxon>
        <taxon>Nothobranchius</taxon>
    </lineage>
</organism>